<dbReference type="Proteomes" id="UP000076502">
    <property type="component" value="Unassembled WGS sequence"/>
</dbReference>
<accession>A0A154PBD8</accession>
<protein>
    <submittedName>
        <fullName evidence="1">Uncharacterized protein</fullName>
    </submittedName>
</protein>
<keyword evidence="2" id="KW-1185">Reference proteome</keyword>
<dbReference type="EMBL" id="KQ434850">
    <property type="protein sequence ID" value="KZC08568.1"/>
    <property type="molecule type" value="Genomic_DNA"/>
</dbReference>
<reference evidence="1 2" key="1">
    <citation type="submission" date="2015-07" db="EMBL/GenBank/DDBJ databases">
        <title>The genome of Dufourea novaeangliae.</title>
        <authorList>
            <person name="Pan H."/>
            <person name="Kapheim K."/>
        </authorList>
    </citation>
    <scope>NUCLEOTIDE SEQUENCE [LARGE SCALE GENOMIC DNA]</scope>
    <source>
        <strain evidence="1">0120121106</strain>
        <tissue evidence="1">Whole body</tissue>
    </source>
</reference>
<organism evidence="1 2">
    <name type="scientific">Dufourea novaeangliae</name>
    <name type="common">Sweat bee</name>
    <dbReference type="NCBI Taxonomy" id="178035"/>
    <lineage>
        <taxon>Eukaryota</taxon>
        <taxon>Metazoa</taxon>
        <taxon>Ecdysozoa</taxon>
        <taxon>Arthropoda</taxon>
        <taxon>Hexapoda</taxon>
        <taxon>Insecta</taxon>
        <taxon>Pterygota</taxon>
        <taxon>Neoptera</taxon>
        <taxon>Endopterygota</taxon>
        <taxon>Hymenoptera</taxon>
        <taxon>Apocrita</taxon>
        <taxon>Aculeata</taxon>
        <taxon>Apoidea</taxon>
        <taxon>Anthophila</taxon>
        <taxon>Halictidae</taxon>
        <taxon>Rophitinae</taxon>
        <taxon>Dufourea</taxon>
    </lineage>
</organism>
<proteinExistence type="predicted"/>
<dbReference type="AlphaFoldDB" id="A0A154PBD8"/>
<evidence type="ECO:0000313" key="1">
    <source>
        <dbReference type="EMBL" id="KZC08568.1"/>
    </source>
</evidence>
<evidence type="ECO:0000313" key="2">
    <source>
        <dbReference type="Proteomes" id="UP000076502"/>
    </source>
</evidence>
<gene>
    <name evidence="1" type="ORF">WN55_10915</name>
</gene>
<name>A0A154PBD8_DUFNO</name>
<sequence>MTKWKWREIAKPGDKLSRSHVTMEFDCKFLGRPRRGVPFFCVSEMAKQEEPTTSGTRSLNVTGANYSNNRIDHLFRR</sequence>